<dbReference type="InterPro" id="IPR036465">
    <property type="entry name" value="vWFA_dom_sf"/>
</dbReference>
<keyword evidence="2" id="KW-0732">Signal</keyword>
<feature type="domain" description="VWFA" evidence="3">
    <location>
        <begin position="40"/>
        <end position="223"/>
    </location>
</feature>
<gene>
    <name evidence="4" type="ORF">ACFFNY_03790</name>
</gene>
<dbReference type="PANTHER" id="PTHR10579:SF43">
    <property type="entry name" value="ZINC FINGER (C3HC4-TYPE RING FINGER) FAMILY PROTEIN"/>
    <property type="match status" value="1"/>
</dbReference>
<dbReference type="Proteomes" id="UP001589619">
    <property type="component" value="Unassembled WGS sequence"/>
</dbReference>
<keyword evidence="5" id="KW-1185">Reference proteome</keyword>
<dbReference type="Pfam" id="PF00092">
    <property type="entry name" value="VWA"/>
    <property type="match status" value="1"/>
</dbReference>
<dbReference type="InterPro" id="IPR002035">
    <property type="entry name" value="VWF_A"/>
</dbReference>
<dbReference type="PROSITE" id="PS50234">
    <property type="entry name" value="VWFA"/>
    <property type="match status" value="1"/>
</dbReference>
<feature type="chain" id="PRO_5046555213" evidence="2">
    <location>
        <begin position="33"/>
        <end position="595"/>
    </location>
</feature>
<dbReference type="SUPFAM" id="SSF53300">
    <property type="entry name" value="vWA-like"/>
    <property type="match status" value="1"/>
</dbReference>
<organism evidence="4 5">
    <name type="scientific">Paenibacillus hodogayensis</name>
    <dbReference type="NCBI Taxonomy" id="279208"/>
    <lineage>
        <taxon>Bacteria</taxon>
        <taxon>Bacillati</taxon>
        <taxon>Bacillota</taxon>
        <taxon>Bacilli</taxon>
        <taxon>Bacillales</taxon>
        <taxon>Paenibacillaceae</taxon>
        <taxon>Paenibacillus</taxon>
    </lineage>
</organism>
<dbReference type="PANTHER" id="PTHR10579">
    <property type="entry name" value="CALCIUM-ACTIVATED CHLORIDE CHANNEL REGULATOR"/>
    <property type="match status" value="1"/>
</dbReference>
<accession>A0ABV5VQZ8</accession>
<feature type="signal peptide" evidence="2">
    <location>
        <begin position="1"/>
        <end position="32"/>
    </location>
</feature>
<reference evidence="4 5" key="1">
    <citation type="submission" date="2024-09" db="EMBL/GenBank/DDBJ databases">
        <authorList>
            <person name="Sun Q."/>
            <person name="Mori K."/>
        </authorList>
    </citation>
    <scope>NUCLEOTIDE SEQUENCE [LARGE SCALE GENOMIC DNA]</scope>
    <source>
        <strain evidence="4 5">JCM 12520</strain>
    </source>
</reference>
<dbReference type="CDD" id="cd00198">
    <property type="entry name" value="vWFA"/>
    <property type="match status" value="1"/>
</dbReference>
<comment type="caution">
    <text evidence="4">The sequence shown here is derived from an EMBL/GenBank/DDBJ whole genome shotgun (WGS) entry which is preliminary data.</text>
</comment>
<evidence type="ECO:0000259" key="3">
    <source>
        <dbReference type="PROSITE" id="PS50234"/>
    </source>
</evidence>
<proteinExistence type="predicted"/>
<dbReference type="EMBL" id="JBHMAG010000004">
    <property type="protein sequence ID" value="MFB9750686.1"/>
    <property type="molecule type" value="Genomic_DNA"/>
</dbReference>
<keyword evidence="1" id="KW-1133">Transmembrane helix</keyword>
<keyword evidence="1" id="KW-0472">Membrane</keyword>
<keyword evidence="1" id="KW-0812">Transmembrane</keyword>
<protein>
    <submittedName>
        <fullName evidence="4">VWA domain-containing protein</fullName>
    </submittedName>
</protein>
<dbReference type="Gene3D" id="3.40.50.410">
    <property type="entry name" value="von Willebrand factor, type A domain"/>
    <property type="match status" value="1"/>
</dbReference>
<feature type="transmembrane region" description="Helical" evidence="1">
    <location>
        <begin position="458"/>
        <end position="479"/>
    </location>
</feature>
<dbReference type="SMART" id="SM00327">
    <property type="entry name" value="VWA"/>
    <property type="match status" value="1"/>
</dbReference>
<dbReference type="InterPro" id="IPR051266">
    <property type="entry name" value="CLCR"/>
</dbReference>
<dbReference type="RefSeq" id="WP_344904732.1">
    <property type="nucleotide sequence ID" value="NZ_BAAAYO010000002.1"/>
</dbReference>
<evidence type="ECO:0000256" key="1">
    <source>
        <dbReference type="SAM" id="Phobius"/>
    </source>
</evidence>
<name>A0ABV5VQZ8_9BACL</name>
<evidence type="ECO:0000256" key="2">
    <source>
        <dbReference type="SAM" id="SignalP"/>
    </source>
</evidence>
<evidence type="ECO:0000313" key="5">
    <source>
        <dbReference type="Proteomes" id="UP001589619"/>
    </source>
</evidence>
<sequence length="595" mass="64419">MIYKPMPLRRYAFLLLCGIMVLTLLASSRAGAAGAEQKMDAVLAMDASTSMNDSDRNKVANEAMKMFVDMASVQGDKIGLLSYTDQVVREKALLKISSPKDKDELKAFIDQLSRGPYTDIAVGVAEAVNILEKGREPDRHPLIVLLSDGNNSLNAGRTQAQSDAELQAAVKKAKELGIPIYTIGLNADGQLGKETLEGISRETGGKLFITSTADTLPQILSEIFANHLKLKVVPLTDLTANGDYQQVKIAIPNGNVMEANVSIISGKPVEVKLFDPSGQERKVPSDGVVYSQSRTYSLLKLLKPPQGDWTLHVKGVSQDKININLVYNYDLELVMAPIPAKAKAKDTISISANLQSNGQPVADAELYKNVKATLLLTDIDAKQTKEVTLANGGSGFTGSFVIAEPHDYEVKVRVEDASFFRETAAAVVSAKPGAAAAQPASPQHTGADSGESGKPFPWSLTIGGALLLALLAALALFVLPKVRQANKGFYGQLVIEIRDIDTGERTSPQYRKLNGFRGKVKLHQLLQLAPELAETERIVLTPGNDSVYITNQSPCLIEKSGRVYDASKPKELRNNDRVQITLQNVNKSITLDYIH</sequence>
<evidence type="ECO:0000313" key="4">
    <source>
        <dbReference type="EMBL" id="MFB9750686.1"/>
    </source>
</evidence>